<sequence>MFEIAVKTRFAAAHFLSGYKGPCASLHGHTWQVEVTFKGQNLDHSGMLLDFKEVKEKVRNIVDELDHVNLNDLTPFQKGGEDNPTAENLARYIYRRLKLEFSAHEPFVKITAVRVWESPDASASYLEE</sequence>
<dbReference type="InterPro" id="IPR007115">
    <property type="entry name" value="6-PTP_synth/QueD"/>
</dbReference>
<keyword evidence="9" id="KW-1185">Reference proteome</keyword>
<feature type="binding site" evidence="7">
    <location>
        <position position="29"/>
    </location>
    <ligand>
        <name>Zn(2+)</name>
        <dbReference type="ChEBI" id="CHEBI:29105"/>
    </ligand>
</feature>
<dbReference type="InterPro" id="IPR038418">
    <property type="entry name" value="6-PTP_synth/QueD_sf"/>
</dbReference>
<evidence type="ECO:0000256" key="7">
    <source>
        <dbReference type="PIRSR" id="PIRSR006113-2"/>
    </source>
</evidence>
<comment type="cofactor">
    <cofactor evidence="5 7">
        <name>Zn(2+)</name>
        <dbReference type="ChEBI" id="CHEBI:29105"/>
    </cofactor>
    <text evidence="5 7">Binds 1 zinc ion per subunit.</text>
</comment>
<dbReference type="EC" id="4.-.-.-" evidence="5"/>
<evidence type="ECO:0000313" key="8">
    <source>
        <dbReference type="EMBL" id="TEB09983.1"/>
    </source>
</evidence>
<evidence type="ECO:0000256" key="1">
    <source>
        <dbReference type="ARBA" id="ARBA00005061"/>
    </source>
</evidence>
<comment type="caution">
    <text evidence="8">The sequence shown here is derived from an EMBL/GenBank/DDBJ whole genome shotgun (WGS) entry which is preliminary data.</text>
</comment>
<feature type="active site" description="Charge relay system" evidence="6">
    <location>
        <position position="117"/>
    </location>
</feature>
<keyword evidence="5 8" id="KW-0456">Lyase</keyword>
<dbReference type="PIRSF" id="PIRSF006113">
    <property type="entry name" value="PTP_synth"/>
    <property type="match status" value="1"/>
</dbReference>
<feature type="active site" description="Proton acceptor" evidence="6">
    <location>
        <position position="23"/>
    </location>
</feature>
<dbReference type="Gene3D" id="3.30.479.10">
    <property type="entry name" value="6-pyruvoyl tetrahydropterin synthase/QueD"/>
    <property type="match status" value="1"/>
</dbReference>
<dbReference type="SUPFAM" id="SSF55620">
    <property type="entry name" value="Tetrahydrobiopterin biosynthesis enzymes-like"/>
    <property type="match status" value="1"/>
</dbReference>
<organism evidence="8 9">
    <name type="scientific">Pelotomaculum propionicicum</name>
    <dbReference type="NCBI Taxonomy" id="258475"/>
    <lineage>
        <taxon>Bacteria</taxon>
        <taxon>Bacillati</taxon>
        <taxon>Bacillota</taxon>
        <taxon>Clostridia</taxon>
        <taxon>Eubacteriales</taxon>
        <taxon>Desulfotomaculaceae</taxon>
        <taxon>Pelotomaculum</taxon>
    </lineage>
</organism>
<protein>
    <recommendedName>
        <fullName evidence="3 5">6-carboxy-5,6,7,8-tetrahydropterin synthase</fullName>
        <ecNumber evidence="5">4.-.-.-</ecNumber>
    </recommendedName>
</protein>
<evidence type="ECO:0000256" key="4">
    <source>
        <dbReference type="ARBA" id="ARBA00048807"/>
    </source>
</evidence>
<comment type="pathway">
    <text evidence="1 5">Purine metabolism; 7-cyano-7-deazaguanine biosynthesis.</text>
</comment>
<proteinExistence type="inferred from homology"/>
<reference evidence="8 9" key="1">
    <citation type="journal article" date="2018" name="Environ. Microbiol.">
        <title>Novel energy conservation strategies and behaviour of Pelotomaculum schinkii driving syntrophic propionate catabolism.</title>
        <authorList>
            <person name="Hidalgo-Ahumada C.A.P."/>
            <person name="Nobu M.K."/>
            <person name="Narihiro T."/>
            <person name="Tamaki H."/>
            <person name="Liu W.T."/>
            <person name="Kamagata Y."/>
            <person name="Stams A.J.M."/>
            <person name="Imachi H."/>
            <person name="Sousa D.Z."/>
        </authorList>
    </citation>
    <scope>NUCLEOTIDE SEQUENCE [LARGE SCALE GENOMIC DNA]</scope>
    <source>
        <strain evidence="8 9">MGP</strain>
    </source>
</reference>
<feature type="active site" description="Charge relay system" evidence="6">
    <location>
        <position position="67"/>
    </location>
</feature>
<feature type="binding site" evidence="7">
    <location>
        <position position="14"/>
    </location>
    <ligand>
        <name>Zn(2+)</name>
        <dbReference type="ChEBI" id="CHEBI:29105"/>
    </ligand>
</feature>
<dbReference type="Pfam" id="PF01242">
    <property type="entry name" value="PTPS"/>
    <property type="match status" value="1"/>
</dbReference>
<dbReference type="GO" id="GO:0046872">
    <property type="term" value="F:metal ion binding"/>
    <property type="evidence" value="ECO:0007669"/>
    <property type="project" value="UniProtKB-KW"/>
</dbReference>
<evidence type="ECO:0000256" key="5">
    <source>
        <dbReference type="PIRNR" id="PIRNR006113"/>
    </source>
</evidence>
<dbReference type="Proteomes" id="UP000297597">
    <property type="component" value="Unassembled WGS sequence"/>
</dbReference>
<gene>
    <name evidence="8" type="primary">queD</name>
    <name evidence="8" type="ORF">Pmgp_02677</name>
</gene>
<evidence type="ECO:0000256" key="2">
    <source>
        <dbReference type="ARBA" id="ARBA00008900"/>
    </source>
</evidence>
<evidence type="ECO:0000256" key="6">
    <source>
        <dbReference type="PIRSR" id="PIRSR006113-1"/>
    </source>
</evidence>
<comment type="similarity">
    <text evidence="2 5">Belongs to the PTPS family. QueD subfamily.</text>
</comment>
<keyword evidence="5 7" id="KW-0862">Zinc</keyword>
<accession>A0A4Y7RM87</accession>
<dbReference type="RefSeq" id="WP_134214490.1">
    <property type="nucleotide sequence ID" value="NZ_QFFZ01000034.1"/>
</dbReference>
<keyword evidence="5 7" id="KW-0479">Metal-binding</keyword>
<dbReference type="PANTHER" id="PTHR12589:SF8">
    <property type="entry name" value="6-CARBOXY-5,6,7,8-TETRAHYDROPTERIN SYNTHASE"/>
    <property type="match status" value="1"/>
</dbReference>
<evidence type="ECO:0000313" key="9">
    <source>
        <dbReference type="Proteomes" id="UP000297597"/>
    </source>
</evidence>
<dbReference type="OrthoDB" id="9804698at2"/>
<dbReference type="GO" id="GO:0008616">
    <property type="term" value="P:tRNA queuosine(34) biosynthetic process"/>
    <property type="evidence" value="ECO:0007669"/>
    <property type="project" value="UniProtKB-KW"/>
</dbReference>
<evidence type="ECO:0000256" key="3">
    <source>
        <dbReference type="ARBA" id="ARBA00018141"/>
    </source>
</evidence>
<dbReference type="UniPathway" id="UPA00391"/>
<name>A0A4Y7RM87_9FIRM</name>
<feature type="binding site" evidence="7">
    <location>
        <position position="27"/>
    </location>
    <ligand>
        <name>Zn(2+)</name>
        <dbReference type="ChEBI" id="CHEBI:29105"/>
    </ligand>
</feature>
<comment type="catalytic activity">
    <reaction evidence="4 5">
        <text>7,8-dihydroneopterin 3'-triphosphate + H2O = 6-carboxy-5,6,7,8-tetrahydropterin + triphosphate + acetaldehyde + 2 H(+)</text>
        <dbReference type="Rhea" id="RHEA:27966"/>
        <dbReference type="ChEBI" id="CHEBI:15343"/>
        <dbReference type="ChEBI" id="CHEBI:15377"/>
        <dbReference type="ChEBI" id="CHEBI:15378"/>
        <dbReference type="ChEBI" id="CHEBI:18036"/>
        <dbReference type="ChEBI" id="CHEBI:58462"/>
        <dbReference type="ChEBI" id="CHEBI:61032"/>
        <dbReference type="EC" id="4.1.2.50"/>
    </reaction>
</comment>
<dbReference type="GO" id="GO:0070497">
    <property type="term" value="F:6-carboxytetrahydropterin synthase activity"/>
    <property type="evidence" value="ECO:0007669"/>
    <property type="project" value="UniProtKB-EC"/>
</dbReference>
<dbReference type="NCBIfam" id="TIGR03367">
    <property type="entry name" value="queuosine_QueD"/>
    <property type="match status" value="1"/>
</dbReference>
<keyword evidence="5" id="KW-0671">Queuosine biosynthesis</keyword>
<dbReference type="AlphaFoldDB" id="A0A4Y7RM87"/>
<dbReference type="EMBL" id="QFFZ01000034">
    <property type="protein sequence ID" value="TEB09983.1"/>
    <property type="molecule type" value="Genomic_DNA"/>
</dbReference>
<dbReference type="PANTHER" id="PTHR12589">
    <property type="entry name" value="PYRUVOYL TETRAHYDROBIOPTERIN SYNTHASE"/>
    <property type="match status" value="1"/>
</dbReference>